<protein>
    <submittedName>
        <fullName evidence="2">Uncharacterized protein</fullName>
    </submittedName>
</protein>
<evidence type="ECO:0000256" key="1">
    <source>
        <dbReference type="SAM" id="MobiDB-lite"/>
    </source>
</evidence>
<dbReference type="Proteomes" id="UP001516400">
    <property type="component" value="Unassembled WGS sequence"/>
</dbReference>
<dbReference type="EMBL" id="JABFTP020000001">
    <property type="protein sequence ID" value="KAL3265291.1"/>
    <property type="molecule type" value="Genomic_DNA"/>
</dbReference>
<proteinExistence type="predicted"/>
<feature type="region of interest" description="Disordered" evidence="1">
    <location>
        <begin position="1"/>
        <end position="22"/>
    </location>
</feature>
<sequence>PTSLVKSAECETQPNDLAGSKNNGQLSIDQILQQGSIRYGIGRFTPIKVYVEVVSKEQVA</sequence>
<evidence type="ECO:0000313" key="3">
    <source>
        <dbReference type="Proteomes" id="UP001516400"/>
    </source>
</evidence>
<comment type="caution">
    <text evidence="2">The sequence shown here is derived from an EMBL/GenBank/DDBJ whole genome shotgun (WGS) entry which is preliminary data.</text>
</comment>
<name>A0ABD2MFV9_9CUCU</name>
<feature type="non-terminal residue" evidence="2">
    <location>
        <position position="1"/>
    </location>
</feature>
<gene>
    <name evidence="2" type="ORF">HHI36_009501</name>
</gene>
<keyword evidence="3" id="KW-1185">Reference proteome</keyword>
<evidence type="ECO:0000313" key="2">
    <source>
        <dbReference type="EMBL" id="KAL3265291.1"/>
    </source>
</evidence>
<organism evidence="2 3">
    <name type="scientific">Cryptolaemus montrouzieri</name>
    <dbReference type="NCBI Taxonomy" id="559131"/>
    <lineage>
        <taxon>Eukaryota</taxon>
        <taxon>Metazoa</taxon>
        <taxon>Ecdysozoa</taxon>
        <taxon>Arthropoda</taxon>
        <taxon>Hexapoda</taxon>
        <taxon>Insecta</taxon>
        <taxon>Pterygota</taxon>
        <taxon>Neoptera</taxon>
        <taxon>Endopterygota</taxon>
        <taxon>Coleoptera</taxon>
        <taxon>Polyphaga</taxon>
        <taxon>Cucujiformia</taxon>
        <taxon>Coccinelloidea</taxon>
        <taxon>Coccinellidae</taxon>
        <taxon>Scymninae</taxon>
        <taxon>Scymnini</taxon>
        <taxon>Cryptolaemus</taxon>
    </lineage>
</organism>
<reference evidence="2 3" key="1">
    <citation type="journal article" date="2021" name="BMC Biol.">
        <title>Horizontally acquired antibacterial genes associated with adaptive radiation of ladybird beetles.</title>
        <authorList>
            <person name="Li H.S."/>
            <person name="Tang X.F."/>
            <person name="Huang Y.H."/>
            <person name="Xu Z.Y."/>
            <person name="Chen M.L."/>
            <person name="Du X.Y."/>
            <person name="Qiu B.Y."/>
            <person name="Chen P.T."/>
            <person name="Zhang W."/>
            <person name="Slipinski A."/>
            <person name="Escalona H.E."/>
            <person name="Waterhouse R.M."/>
            <person name="Zwick A."/>
            <person name="Pang H."/>
        </authorList>
    </citation>
    <scope>NUCLEOTIDE SEQUENCE [LARGE SCALE GENOMIC DNA]</scope>
    <source>
        <strain evidence="2">SYSU2018</strain>
    </source>
</reference>
<dbReference type="AlphaFoldDB" id="A0ABD2MFV9"/>
<accession>A0ABD2MFV9</accession>